<dbReference type="SUPFAM" id="SSF55785">
    <property type="entry name" value="PYP-like sensor domain (PAS domain)"/>
    <property type="match status" value="1"/>
</dbReference>
<dbReference type="PANTHER" id="PTHR24422">
    <property type="entry name" value="CHEMOTAXIS PROTEIN METHYLTRANSFERASE"/>
    <property type="match status" value="1"/>
</dbReference>
<dbReference type="CDD" id="cd00130">
    <property type="entry name" value="PAS"/>
    <property type="match status" value="1"/>
</dbReference>
<evidence type="ECO:0000256" key="2">
    <source>
        <dbReference type="SAM" id="Phobius"/>
    </source>
</evidence>
<feature type="coiled-coil region" evidence="1">
    <location>
        <begin position="509"/>
        <end position="564"/>
    </location>
</feature>
<dbReference type="InterPro" id="IPR035965">
    <property type="entry name" value="PAS-like_dom_sf"/>
</dbReference>
<dbReference type="InterPro" id="IPR013655">
    <property type="entry name" value="PAS_fold_3"/>
</dbReference>
<evidence type="ECO:0000256" key="1">
    <source>
        <dbReference type="SAM" id="Coils"/>
    </source>
</evidence>
<name>A0A937DHN2_9BACT</name>
<evidence type="ECO:0000259" key="3">
    <source>
        <dbReference type="PROSITE" id="PS50113"/>
    </source>
</evidence>
<accession>A0A937DHN2</accession>
<keyword evidence="2" id="KW-0472">Membrane</keyword>
<dbReference type="Pfam" id="PF08447">
    <property type="entry name" value="PAS_3"/>
    <property type="match status" value="1"/>
</dbReference>
<feature type="transmembrane region" description="Helical" evidence="2">
    <location>
        <begin position="20"/>
        <end position="43"/>
    </location>
</feature>
<dbReference type="PANTHER" id="PTHR24422:SF10">
    <property type="entry name" value="CHEMOTAXIS PROTEIN METHYLTRANSFERASE 2"/>
    <property type="match status" value="1"/>
</dbReference>
<feature type="coiled-coil region" evidence="1">
    <location>
        <begin position="661"/>
        <end position="738"/>
    </location>
</feature>
<keyword evidence="5" id="KW-1185">Reference proteome</keyword>
<dbReference type="InterPro" id="IPR000700">
    <property type="entry name" value="PAS-assoc_C"/>
</dbReference>
<comment type="caution">
    <text evidence="4">The sequence shown here is derived from an EMBL/GenBank/DDBJ whole genome shotgun (WGS) entry which is preliminary data.</text>
</comment>
<dbReference type="RefSeq" id="WP_201917516.1">
    <property type="nucleotide sequence ID" value="NZ_JAERQG010000001.1"/>
</dbReference>
<feature type="transmembrane region" description="Helical" evidence="2">
    <location>
        <begin position="227"/>
        <end position="250"/>
    </location>
</feature>
<protein>
    <submittedName>
        <fullName evidence="4">GAF domain-containing protein</fullName>
    </submittedName>
</protein>
<dbReference type="Proteomes" id="UP000642920">
    <property type="component" value="Unassembled WGS sequence"/>
</dbReference>
<dbReference type="Gene3D" id="3.30.450.20">
    <property type="entry name" value="PAS domain"/>
    <property type="match status" value="1"/>
</dbReference>
<proteinExistence type="predicted"/>
<feature type="domain" description="PAC" evidence="3">
    <location>
        <begin position="628"/>
        <end position="680"/>
    </location>
</feature>
<dbReference type="InterPro" id="IPR050903">
    <property type="entry name" value="Bact_Chemotaxis_MeTrfase"/>
</dbReference>
<dbReference type="SMART" id="SM00065">
    <property type="entry name" value="GAF"/>
    <property type="match status" value="1"/>
</dbReference>
<evidence type="ECO:0000313" key="5">
    <source>
        <dbReference type="Proteomes" id="UP000642920"/>
    </source>
</evidence>
<keyword evidence="2" id="KW-0812">Transmembrane</keyword>
<dbReference type="EMBL" id="JAERQG010000001">
    <property type="protein sequence ID" value="MBL0764180.1"/>
    <property type="molecule type" value="Genomic_DNA"/>
</dbReference>
<dbReference type="InterPro" id="IPR000014">
    <property type="entry name" value="PAS"/>
</dbReference>
<keyword evidence="1" id="KW-0175">Coiled coil</keyword>
<dbReference type="PROSITE" id="PS50113">
    <property type="entry name" value="PAC"/>
    <property type="match status" value="1"/>
</dbReference>
<dbReference type="NCBIfam" id="TIGR00229">
    <property type="entry name" value="sensory_box"/>
    <property type="match status" value="1"/>
</dbReference>
<dbReference type="InterPro" id="IPR003018">
    <property type="entry name" value="GAF"/>
</dbReference>
<sequence length="741" mass="83806">MAGINFRSIRNRLILGYGSMALLLVIVVAITLMQIGQIMLYGFEVLEVKQPSRLYLLEINSGVRHSNSILQTYLLTGDEEFRDQISSIWEKEIDAARDSVDALKVDWVNPENFIEFEKLNRLLSRIKNKQEEIASSASFGGGAVNINLYNYSALSGDTIIGVDNLQTWINSAISDASAQAPDNGSLYNDGLVELSNQVNLIVSTLYTNFYDESLEIRDKIFAERAQFIVVESIIVIGSILLCFLLFRFVLRKINQSVGVLKGEVNTLSAGNIPHKRKETGDELDAVLEEIDILSQNLADVKSFALEVGKGNFDNDITVFNNEGEIGNSLAEMRESLKKVSEDARVRNWSNKGFAELGDLLRRHSNDLSELSDQVITFLVNYVEANQGSLFIVEEGDGGDKVLKLKSTYAYDRKKFIEKTLDLGQGLAGQAFLEKESIYLREVPDNYVTITSGLGKATPNAIFILPLIVNGQVFGVIELGSFKDFDEHTRDFIENVGENIASSIQSVKINERTTNLLEESQQMTEEMRAQEEEMRQNMEELQATQEEMERSQRENKQRLEAIENSRMCFIEFDPKGYILNADDSFLKLFEYNSLEEIKGKHHRIFVTPEYAQTEEYQEFWNRLGSGENISGEFTRITKSGKKVHINGAYSVLKDSNGQVYRVMKFATDLTELKNKLETYQSEKESLLKSLEEVKAGLENTSDNPKLPKKELQKLNDDLLEKLRKNESALRASLAQQKKDLNL</sequence>
<dbReference type="AlphaFoldDB" id="A0A937DHN2"/>
<dbReference type="Pfam" id="PF13185">
    <property type="entry name" value="GAF_2"/>
    <property type="match status" value="1"/>
</dbReference>
<dbReference type="InterPro" id="IPR029016">
    <property type="entry name" value="GAF-like_dom_sf"/>
</dbReference>
<dbReference type="Gene3D" id="3.30.450.40">
    <property type="match status" value="1"/>
</dbReference>
<gene>
    <name evidence="4" type="ORF">JKP34_02880</name>
</gene>
<dbReference type="SUPFAM" id="SSF55781">
    <property type="entry name" value="GAF domain-like"/>
    <property type="match status" value="1"/>
</dbReference>
<organism evidence="4 5">
    <name type="scientific">Marivirga atlantica</name>
    <dbReference type="NCBI Taxonomy" id="1548457"/>
    <lineage>
        <taxon>Bacteria</taxon>
        <taxon>Pseudomonadati</taxon>
        <taxon>Bacteroidota</taxon>
        <taxon>Cytophagia</taxon>
        <taxon>Cytophagales</taxon>
        <taxon>Marivirgaceae</taxon>
        <taxon>Marivirga</taxon>
    </lineage>
</organism>
<reference evidence="4" key="1">
    <citation type="submission" date="2021-01" db="EMBL/GenBank/DDBJ databases">
        <title>Marivirga sp. nov., isolated from intertidal surface sediments.</title>
        <authorList>
            <person name="Zhang M."/>
        </authorList>
    </citation>
    <scope>NUCLEOTIDE SEQUENCE</scope>
    <source>
        <strain evidence="4">SM1354</strain>
    </source>
</reference>
<evidence type="ECO:0000313" key="4">
    <source>
        <dbReference type="EMBL" id="MBL0764180.1"/>
    </source>
</evidence>
<keyword evidence="2" id="KW-1133">Transmembrane helix</keyword>